<dbReference type="Proteomes" id="UP001149400">
    <property type="component" value="Unassembled WGS sequence"/>
</dbReference>
<accession>A0ABT5R6D5</accession>
<reference evidence="2" key="1">
    <citation type="submission" date="2021-12" db="EMBL/GenBank/DDBJ databases">
        <title>Enterovibrio ZSDZ35 sp. nov. and Enterovibrio ZSDZ42 sp. nov., isolated from coastal seawater in Qingdao.</title>
        <authorList>
            <person name="Zhang P."/>
        </authorList>
    </citation>
    <scope>NUCLEOTIDE SEQUENCE</scope>
    <source>
        <strain evidence="2">ZSDZ42</strain>
    </source>
</reference>
<comment type="caution">
    <text evidence="2">The sequence shown here is derived from an EMBL/GenBank/DDBJ whole genome shotgun (WGS) entry which is preliminary data.</text>
</comment>
<gene>
    <name evidence="2" type="ORF">LRP50_19525</name>
</gene>
<evidence type="ECO:0000259" key="1">
    <source>
        <dbReference type="PROSITE" id="PS50404"/>
    </source>
</evidence>
<dbReference type="InterPro" id="IPR036249">
    <property type="entry name" value="Thioredoxin-like_sf"/>
</dbReference>
<dbReference type="EMBL" id="JAJUBC010000027">
    <property type="protein sequence ID" value="MDD1795326.1"/>
    <property type="molecule type" value="Genomic_DNA"/>
</dbReference>
<dbReference type="InterPro" id="IPR004045">
    <property type="entry name" value="Glutathione_S-Trfase_N"/>
</dbReference>
<dbReference type="Gene3D" id="3.40.30.10">
    <property type="entry name" value="Glutaredoxin"/>
    <property type="match status" value="1"/>
</dbReference>
<proteinExistence type="predicted"/>
<dbReference type="PROSITE" id="PS00195">
    <property type="entry name" value="GLUTAREDOXIN_1"/>
    <property type="match status" value="1"/>
</dbReference>
<dbReference type="InterPro" id="IPR011767">
    <property type="entry name" value="GLR_AS"/>
</dbReference>
<name>A0ABT5R6D5_9GAMM</name>
<dbReference type="PROSITE" id="PS50404">
    <property type="entry name" value="GST_NTER"/>
    <property type="match status" value="1"/>
</dbReference>
<dbReference type="SUPFAM" id="SSF52833">
    <property type="entry name" value="Thioredoxin-like"/>
    <property type="match status" value="1"/>
</dbReference>
<protein>
    <submittedName>
        <fullName evidence="2">Glutathione S-transferase N-terminal domain-containing protein</fullName>
    </submittedName>
</protein>
<dbReference type="CDD" id="cd00570">
    <property type="entry name" value="GST_N_family"/>
    <property type="match status" value="1"/>
</dbReference>
<feature type="domain" description="GST N-terminal" evidence="1">
    <location>
        <begin position="5"/>
        <end position="87"/>
    </location>
</feature>
<dbReference type="RefSeq" id="WP_274166129.1">
    <property type="nucleotide sequence ID" value="NZ_JAJUBC010000027.1"/>
</dbReference>
<evidence type="ECO:0000313" key="2">
    <source>
        <dbReference type="EMBL" id="MDD1795326.1"/>
    </source>
</evidence>
<organism evidence="2 3">
    <name type="scientific">Enterovibrio gelatinilyticus</name>
    <dbReference type="NCBI Taxonomy" id="2899819"/>
    <lineage>
        <taxon>Bacteria</taxon>
        <taxon>Pseudomonadati</taxon>
        <taxon>Pseudomonadota</taxon>
        <taxon>Gammaproteobacteria</taxon>
        <taxon>Vibrionales</taxon>
        <taxon>Vibrionaceae</taxon>
        <taxon>Enterovibrio</taxon>
    </lineage>
</organism>
<evidence type="ECO:0000313" key="3">
    <source>
        <dbReference type="Proteomes" id="UP001149400"/>
    </source>
</evidence>
<sequence length="87" mass="9949">MPNLSAHSLYHRNFCPYCIKVRTALKLMNLDVELVDVSADSEAYNALVSQGGRSMVPCLRIAQDDGSVEWMYESDDIIDYFKEHFSK</sequence>
<dbReference type="PROSITE" id="PS51354">
    <property type="entry name" value="GLUTAREDOXIN_2"/>
    <property type="match status" value="1"/>
</dbReference>
<dbReference type="Pfam" id="PF13417">
    <property type="entry name" value="GST_N_3"/>
    <property type="match status" value="1"/>
</dbReference>
<keyword evidence="3" id="KW-1185">Reference proteome</keyword>